<reference evidence="1 2" key="1">
    <citation type="journal article" date="2013" name="Genome Announc.">
        <title>Complete Genome of a Methanosarcina mazei Strain Isolated from Sediment Samples from an Amazonian Flooded Area.</title>
        <authorList>
            <person name="Assis das Gracas D."/>
            <person name="Thiago Juca Ramos R."/>
            <person name="Vieira Araujo A.C."/>
            <person name="Zahlouth R."/>
            <person name="Ribeiro Carneiro A."/>
            <person name="Souza Lopes T."/>
            <person name="Azevedo Barauna R."/>
            <person name="Azevedo V."/>
            <person name="Cruz Schneider M.P."/>
            <person name="Pellizari V.H."/>
            <person name="Silva A."/>
        </authorList>
    </citation>
    <scope>NUCLEOTIDE SEQUENCE [LARGE SCALE GENOMIC DNA]</scope>
    <source>
        <strain evidence="1 2">Tuc01</strain>
    </source>
</reference>
<evidence type="ECO:0000313" key="1">
    <source>
        <dbReference type="EMBL" id="AGF97922.1"/>
    </source>
</evidence>
<organism evidence="1 2">
    <name type="scientific">Methanosarcina mazei Tuc01</name>
    <dbReference type="NCBI Taxonomy" id="1236903"/>
    <lineage>
        <taxon>Archaea</taxon>
        <taxon>Methanobacteriati</taxon>
        <taxon>Methanobacteriota</taxon>
        <taxon>Stenosarchaea group</taxon>
        <taxon>Methanomicrobia</taxon>
        <taxon>Methanosarcinales</taxon>
        <taxon>Methanosarcinaceae</taxon>
        <taxon>Methanosarcina</taxon>
    </lineage>
</organism>
<dbReference type="EMBL" id="CP004144">
    <property type="protein sequence ID" value="AGF97922.1"/>
    <property type="molecule type" value="Genomic_DNA"/>
</dbReference>
<dbReference type="Proteomes" id="UP000011718">
    <property type="component" value="Chromosome"/>
</dbReference>
<dbReference type="HOGENOM" id="CLU_3338472_0_0_2"/>
<proteinExistence type="predicted"/>
<accession>M1PBL0</accession>
<evidence type="ECO:0000313" key="2">
    <source>
        <dbReference type="Proteomes" id="UP000011718"/>
    </source>
</evidence>
<protein>
    <submittedName>
        <fullName evidence="1">Uncharacterized protein</fullName>
    </submittedName>
</protein>
<name>M1PBL0_METMZ</name>
<dbReference type="BioCyc" id="MMAZ1236903:G139K-2506-MONOMER"/>
<dbReference type="KEGG" id="mmaz:MmTuc01_2624"/>
<gene>
    <name evidence="1" type="ORF">MmTuc01_2624</name>
</gene>
<dbReference type="AlphaFoldDB" id="M1PBL0"/>
<sequence>MYAEYFSIIFNYAGKTYKDSCTVSKKIKGKELESKVE</sequence>